<reference evidence="1" key="1">
    <citation type="submission" date="2018-09" db="EMBL/GenBank/DDBJ databases">
        <authorList>
            <person name="Ashton P.M."/>
            <person name="Dallman T."/>
            <person name="Nair S."/>
            <person name="De Pinna E."/>
            <person name="Peters T."/>
            <person name="Grant K."/>
        </authorList>
    </citation>
    <scope>NUCLEOTIDE SEQUENCE [LARGE SCALE GENOMIC DNA]</scope>
    <source>
        <strain evidence="1">598938</strain>
    </source>
</reference>
<proteinExistence type="predicted"/>
<dbReference type="AlphaFoldDB" id="A0A403QPX6"/>
<dbReference type="EMBL" id="RVVJ01000056">
    <property type="protein sequence ID" value="MML56840.1"/>
    <property type="molecule type" value="Genomic_DNA"/>
</dbReference>
<sequence>MKTHDLLQRKKGIKPAPDLVLEGVGLCMKINMLIKKRAGSASARARVWGLCIPGQKTAGSQYLFNGVKMERKRLVSVRMRRVDDGVWRFYATTEEGVHGVIAQAVLTPDNVRLEFPHMGKLPVMFMHICQARRHIEEITGCRVRYRGGL</sequence>
<comment type="caution">
    <text evidence="1">The sequence shown here is derived from an EMBL/GenBank/DDBJ whole genome shotgun (WGS) entry which is preliminary data.</text>
</comment>
<evidence type="ECO:0000313" key="1">
    <source>
        <dbReference type="EMBL" id="MML56840.1"/>
    </source>
</evidence>
<protein>
    <submittedName>
        <fullName evidence="1">Uncharacterized protein</fullName>
    </submittedName>
</protein>
<gene>
    <name evidence="1" type="ORF">D7N80_26905</name>
</gene>
<accession>A0A403QPX6</accession>
<organism evidence="1">
    <name type="scientific">Salmonella enterica I</name>
    <dbReference type="NCBI Taxonomy" id="59201"/>
    <lineage>
        <taxon>Bacteria</taxon>
        <taxon>Pseudomonadati</taxon>
        <taxon>Pseudomonadota</taxon>
        <taxon>Gammaproteobacteria</taxon>
        <taxon>Enterobacterales</taxon>
        <taxon>Enterobacteriaceae</taxon>
        <taxon>Salmonella</taxon>
    </lineage>
</organism>
<name>A0A403QPX6_SALET</name>
<dbReference type="Proteomes" id="UP000885348">
    <property type="component" value="Unassembled WGS sequence"/>
</dbReference>